<dbReference type="InterPro" id="IPR035595">
    <property type="entry name" value="UDP_glycos_trans_CS"/>
</dbReference>
<protein>
    <recommendedName>
        <fullName evidence="5">Glycosyltransferase</fullName>
        <ecNumber evidence="5">2.4.1.-</ecNumber>
    </recommendedName>
</protein>
<evidence type="ECO:0000313" key="7">
    <source>
        <dbReference type="Proteomes" id="UP001603857"/>
    </source>
</evidence>
<keyword evidence="7" id="KW-1185">Reference proteome</keyword>
<comment type="caution">
    <text evidence="6">The sequence shown here is derived from an EMBL/GenBank/DDBJ whole genome shotgun (WGS) entry which is preliminary data.</text>
</comment>
<dbReference type="Pfam" id="PF00201">
    <property type="entry name" value="UDPGT"/>
    <property type="match status" value="1"/>
</dbReference>
<name>A0ABD1N9J5_9FABA</name>
<dbReference type="AlphaFoldDB" id="A0ABD1N9J5"/>
<evidence type="ECO:0000256" key="5">
    <source>
        <dbReference type="RuleBase" id="RU362057"/>
    </source>
</evidence>
<dbReference type="GO" id="GO:0035251">
    <property type="term" value="F:UDP-glucosyltransferase activity"/>
    <property type="evidence" value="ECO:0007669"/>
    <property type="project" value="UniProtKB-ARBA"/>
</dbReference>
<dbReference type="SUPFAM" id="SSF53756">
    <property type="entry name" value="UDP-Glycosyltransferase/glycogen phosphorylase"/>
    <property type="match status" value="1"/>
</dbReference>
<dbReference type="PANTHER" id="PTHR48047">
    <property type="entry name" value="GLYCOSYLTRANSFERASE"/>
    <property type="match status" value="1"/>
</dbReference>
<evidence type="ECO:0000256" key="3">
    <source>
        <dbReference type="ARBA" id="ARBA00022679"/>
    </source>
</evidence>
<organism evidence="6 7">
    <name type="scientific">Flemingia macrophylla</name>
    <dbReference type="NCBI Taxonomy" id="520843"/>
    <lineage>
        <taxon>Eukaryota</taxon>
        <taxon>Viridiplantae</taxon>
        <taxon>Streptophyta</taxon>
        <taxon>Embryophyta</taxon>
        <taxon>Tracheophyta</taxon>
        <taxon>Spermatophyta</taxon>
        <taxon>Magnoliopsida</taxon>
        <taxon>eudicotyledons</taxon>
        <taxon>Gunneridae</taxon>
        <taxon>Pentapetalae</taxon>
        <taxon>rosids</taxon>
        <taxon>fabids</taxon>
        <taxon>Fabales</taxon>
        <taxon>Fabaceae</taxon>
        <taxon>Papilionoideae</taxon>
        <taxon>50 kb inversion clade</taxon>
        <taxon>NPAAA clade</taxon>
        <taxon>indigoferoid/millettioid clade</taxon>
        <taxon>Phaseoleae</taxon>
        <taxon>Flemingia</taxon>
    </lineage>
</organism>
<evidence type="ECO:0000313" key="6">
    <source>
        <dbReference type="EMBL" id="KAL2344781.1"/>
    </source>
</evidence>
<comment type="similarity">
    <text evidence="1 4">Belongs to the UDP-glycosyltransferase family.</text>
</comment>
<dbReference type="FunFam" id="3.40.50.2000:FF:000071">
    <property type="entry name" value="Glycosyltransferase"/>
    <property type="match status" value="1"/>
</dbReference>
<keyword evidence="3 4" id="KW-0808">Transferase</keyword>
<dbReference type="PROSITE" id="PS00375">
    <property type="entry name" value="UDPGT"/>
    <property type="match status" value="1"/>
</dbReference>
<accession>A0ABD1N9J5</accession>
<dbReference type="CDD" id="cd03784">
    <property type="entry name" value="GT1_Gtf-like"/>
    <property type="match status" value="1"/>
</dbReference>
<evidence type="ECO:0000256" key="2">
    <source>
        <dbReference type="ARBA" id="ARBA00022676"/>
    </source>
</evidence>
<gene>
    <name evidence="6" type="ORF">Fmac_006066</name>
</gene>
<dbReference type="PANTHER" id="PTHR48047:SF45">
    <property type="entry name" value="SCOPOLETIN GLUCOSYLTRANSFERASE-LIKE"/>
    <property type="match status" value="1"/>
</dbReference>
<keyword evidence="2 4" id="KW-0328">Glycosyltransferase</keyword>
<sequence>MGNDELHVLFFPFPANGHIIPCVDLARVFAMRGVKTTIVTTPLNVPLISRTVGKATIQIRTIKFPSPEETGLPQGCENSDSALSPDKIIAFLKATMLLRDPLEHLLQQEHPHCLVADMFFPWATDSAAKFGIPRIVFHGLGFFPLCVLACVRQYRPQDKVSSYTEPFVVPNLPGEITLTKMQLPQTPKHDEVFTQLLDEANDSELKSFGVIANSFYELEPVYAEHYRNHLGRRAWHLGPVSLCNRDSEEKAWRGKEAAIDEHECMKWLASKEKDSVVYVCFGSMTSFSEAQLREIALGLEASGRAFIWVVKKGSNEKLEWLPEGYEDRVEGGGKGLIIRGWAPQVMILDNEAVGGFVTHCGWNSALEGVCAGLPMVTWPMYAEQFYNAKFLNDVVRIGVGVGVQTWIGMMGGEAAVKKEVIEKAVKRIMVGEEAEEMRKRAKELSLMARKAVREGGSSYSHFNSLLQDLRSPTCM</sequence>
<dbReference type="EMBL" id="JBGMDY010000002">
    <property type="protein sequence ID" value="KAL2344781.1"/>
    <property type="molecule type" value="Genomic_DNA"/>
</dbReference>
<dbReference type="Gene3D" id="3.40.50.2000">
    <property type="entry name" value="Glycogen Phosphorylase B"/>
    <property type="match status" value="2"/>
</dbReference>
<dbReference type="EC" id="2.4.1.-" evidence="5"/>
<proteinExistence type="inferred from homology"/>
<dbReference type="FunFam" id="3.40.50.2000:FF:000047">
    <property type="entry name" value="Glycosyltransferase"/>
    <property type="match status" value="1"/>
</dbReference>
<evidence type="ECO:0000256" key="1">
    <source>
        <dbReference type="ARBA" id="ARBA00009995"/>
    </source>
</evidence>
<dbReference type="InterPro" id="IPR002213">
    <property type="entry name" value="UDP_glucos_trans"/>
</dbReference>
<reference evidence="6 7" key="1">
    <citation type="submission" date="2024-08" db="EMBL/GenBank/DDBJ databases">
        <title>Insights into the chromosomal genome structure of Flemingia macrophylla.</title>
        <authorList>
            <person name="Ding Y."/>
            <person name="Zhao Y."/>
            <person name="Bi W."/>
            <person name="Wu M."/>
            <person name="Zhao G."/>
            <person name="Gong Y."/>
            <person name="Li W."/>
            <person name="Zhang P."/>
        </authorList>
    </citation>
    <scope>NUCLEOTIDE SEQUENCE [LARGE SCALE GENOMIC DNA]</scope>
    <source>
        <strain evidence="6">DYQJB</strain>
        <tissue evidence="6">Leaf</tissue>
    </source>
</reference>
<dbReference type="Proteomes" id="UP001603857">
    <property type="component" value="Unassembled WGS sequence"/>
</dbReference>
<evidence type="ECO:0000256" key="4">
    <source>
        <dbReference type="RuleBase" id="RU003718"/>
    </source>
</evidence>